<dbReference type="AlphaFoldDB" id="A0A5C1NMX2"/>
<feature type="region of interest" description="Disordered" evidence="5">
    <location>
        <begin position="1"/>
        <end position="36"/>
    </location>
</feature>
<protein>
    <recommendedName>
        <fullName evidence="2">Flagellar biosynthetic protein FlhB</fullName>
    </recommendedName>
</protein>
<keyword evidence="7" id="KW-1185">Reference proteome</keyword>
<name>A0A5C1NMX2_9GAMM</name>
<keyword evidence="3" id="KW-0813">Transport</keyword>
<evidence type="ECO:0000256" key="5">
    <source>
        <dbReference type="SAM" id="MobiDB-lite"/>
    </source>
</evidence>
<dbReference type="SUPFAM" id="SSF160544">
    <property type="entry name" value="EscU C-terminal domain-like"/>
    <property type="match status" value="1"/>
</dbReference>
<evidence type="ECO:0000256" key="1">
    <source>
        <dbReference type="ARBA" id="ARBA00010690"/>
    </source>
</evidence>
<dbReference type="Proteomes" id="UP000324285">
    <property type="component" value="Chromosome"/>
</dbReference>
<evidence type="ECO:0000256" key="4">
    <source>
        <dbReference type="ARBA" id="ARBA00025078"/>
    </source>
</evidence>
<comment type="function">
    <text evidence="4">Required for formation of the rod structure in the basal body of the flagellar apparatus. Together with FliI and FliH, may constitute the export apparatus of flagellin.</text>
</comment>
<proteinExistence type="inferred from homology"/>
<evidence type="ECO:0000256" key="3">
    <source>
        <dbReference type="ARBA" id="ARBA00023225"/>
    </source>
</evidence>
<dbReference type="Gene3D" id="3.40.1690.10">
    <property type="entry name" value="secretion proteins EscU"/>
    <property type="match status" value="1"/>
</dbReference>
<dbReference type="OrthoDB" id="5244399at2"/>
<accession>A0A5C1NMX2</accession>
<dbReference type="GO" id="GO:0005886">
    <property type="term" value="C:plasma membrane"/>
    <property type="evidence" value="ECO:0007669"/>
    <property type="project" value="TreeGrafter"/>
</dbReference>
<dbReference type="PANTHER" id="PTHR30531:SF12">
    <property type="entry name" value="FLAGELLAR BIOSYNTHETIC PROTEIN FLHB"/>
    <property type="match status" value="1"/>
</dbReference>
<feature type="compositionally biased region" description="Polar residues" evidence="5">
    <location>
        <begin position="1"/>
        <end position="23"/>
    </location>
</feature>
<keyword evidence="3" id="KW-0653">Protein transport</keyword>
<evidence type="ECO:0000313" key="7">
    <source>
        <dbReference type="Proteomes" id="UP000324285"/>
    </source>
</evidence>
<dbReference type="InterPro" id="IPR006135">
    <property type="entry name" value="T3SS_substrate_exporter"/>
</dbReference>
<evidence type="ECO:0000256" key="2">
    <source>
        <dbReference type="ARBA" id="ARBA00021622"/>
    </source>
</evidence>
<sequence length="113" mass="12495">MAHPDSPSSGFRSSPQQHLSSPPRQALALGYAPDSDDAPRVLAKGYGELADRIIAEARLHDIYVHDEPELVGLLMQLDLDEQIPPRLYHVIAEILIWVMELDNAASGTQENNK</sequence>
<keyword evidence="3" id="KW-1006">Bacterial flagellum protein export</keyword>
<gene>
    <name evidence="6" type="ORF">E4T21_21160</name>
</gene>
<dbReference type="Pfam" id="PF01312">
    <property type="entry name" value="Bac_export_2"/>
    <property type="match status" value="1"/>
</dbReference>
<organism evidence="6 7">
    <name type="scientific">Halomonas binhaiensis</name>
    <dbReference type="NCBI Taxonomy" id="2562282"/>
    <lineage>
        <taxon>Bacteria</taxon>
        <taxon>Pseudomonadati</taxon>
        <taxon>Pseudomonadota</taxon>
        <taxon>Gammaproteobacteria</taxon>
        <taxon>Oceanospirillales</taxon>
        <taxon>Halomonadaceae</taxon>
        <taxon>Halomonas</taxon>
    </lineage>
</organism>
<dbReference type="EMBL" id="CP038437">
    <property type="protein sequence ID" value="QEM83798.1"/>
    <property type="molecule type" value="Genomic_DNA"/>
</dbReference>
<dbReference type="RefSeq" id="WP_149286918.1">
    <property type="nucleotide sequence ID" value="NZ_CP038437.2"/>
</dbReference>
<dbReference type="PANTHER" id="PTHR30531">
    <property type="entry name" value="FLAGELLAR BIOSYNTHETIC PROTEIN FLHB"/>
    <property type="match status" value="1"/>
</dbReference>
<reference evidence="6" key="1">
    <citation type="submission" date="2021-02" db="EMBL/GenBank/DDBJ databases">
        <title>Strain Y2R2, a novel species of the genus Halomonas.</title>
        <authorList>
            <person name="Huang H."/>
        </authorList>
    </citation>
    <scope>NUCLEOTIDE SEQUENCE</scope>
    <source>
        <strain evidence="6">Y2R2</strain>
    </source>
</reference>
<evidence type="ECO:0000313" key="6">
    <source>
        <dbReference type="EMBL" id="QEM83798.1"/>
    </source>
</evidence>
<dbReference type="KEGG" id="hbh:E4T21_21160"/>
<dbReference type="GO" id="GO:0009306">
    <property type="term" value="P:protein secretion"/>
    <property type="evidence" value="ECO:0007669"/>
    <property type="project" value="InterPro"/>
</dbReference>
<comment type="similarity">
    <text evidence="1">Belongs to the type III secretion exporter family.</text>
</comment>
<dbReference type="InterPro" id="IPR029025">
    <property type="entry name" value="T3SS_substrate_exporter_C"/>
</dbReference>